<sequence length="549" mass="62253">MRKHDERPTVWATSTSKGRYVSIEEWFLTERERANPATGLPIWCAGNRAEPLVHGSAYFDRLVTEVSGLERGDHLFFTDWRGDPDERLRPDGPTVAELFAAAAQRGVVVKGLIWRSHVDKLQFSEEENRNLSDQVRAAGGEVLLDQRVRRLGSHHQKLVVLRHPNAPERDVAFAGGIDLCHSRRDDATHDGDPQPLQMNKRYGEHPPWHDVQLELRGPVVGALDTLFRERWTDPMPLDSENPVAYVRDRLRGADLRPDPLPDQPPEPPPAGPHRIQVLRTYPSVKPAYRFAPDGERSIARGYTKVIRRARRLIYVEDQYLWSKDVAELFAAALREQPELHLVAVVPRYPDVDGRFALPPNQVGREIALEVCQRADPDRVHVFDLENRAGNPVYVHAKVCVVDDVWATVGSDNLNRRSWTHDSELSCAVLDDTRDERAPTDPAGLGDGARRYARDLRLRLWREHLDRAPDGSEDADLLDPADAVAAITASAQAVQEWYDGGQRGPRPPGRLRPHRPEHLGPATKLWAVPAYRLIYDPDGRPIRARLRRTW</sequence>
<dbReference type="Pfam" id="PF13091">
    <property type="entry name" value="PLDc_2"/>
    <property type="match status" value="1"/>
</dbReference>
<evidence type="ECO:0000259" key="6">
    <source>
        <dbReference type="PROSITE" id="PS50035"/>
    </source>
</evidence>
<evidence type="ECO:0000313" key="8">
    <source>
        <dbReference type="Proteomes" id="UP001589894"/>
    </source>
</evidence>
<dbReference type="EMBL" id="JBHLUE010000017">
    <property type="protein sequence ID" value="MFC0566643.1"/>
    <property type="molecule type" value="Genomic_DNA"/>
</dbReference>
<keyword evidence="3" id="KW-0378">Hydrolase</keyword>
<dbReference type="PANTHER" id="PTHR18896">
    <property type="entry name" value="PHOSPHOLIPASE D"/>
    <property type="match status" value="1"/>
</dbReference>
<dbReference type="InterPro" id="IPR025202">
    <property type="entry name" value="PLD-like_dom"/>
</dbReference>
<keyword evidence="8" id="KW-1185">Reference proteome</keyword>
<dbReference type="Gene3D" id="3.30.870.10">
    <property type="entry name" value="Endonuclease Chain A"/>
    <property type="match status" value="2"/>
</dbReference>
<evidence type="ECO:0000256" key="4">
    <source>
        <dbReference type="ARBA" id="ARBA00023098"/>
    </source>
</evidence>
<name>A0ABV6P2Z3_9ACTN</name>
<evidence type="ECO:0000313" key="7">
    <source>
        <dbReference type="EMBL" id="MFC0566643.1"/>
    </source>
</evidence>
<evidence type="ECO:0000256" key="1">
    <source>
        <dbReference type="ARBA" id="ARBA00000798"/>
    </source>
</evidence>
<feature type="region of interest" description="Disordered" evidence="5">
    <location>
        <begin position="253"/>
        <end position="273"/>
    </location>
</feature>
<organism evidence="7 8">
    <name type="scientific">Plantactinospora siamensis</name>
    <dbReference type="NCBI Taxonomy" id="555372"/>
    <lineage>
        <taxon>Bacteria</taxon>
        <taxon>Bacillati</taxon>
        <taxon>Actinomycetota</taxon>
        <taxon>Actinomycetes</taxon>
        <taxon>Micromonosporales</taxon>
        <taxon>Micromonosporaceae</taxon>
        <taxon>Plantactinospora</taxon>
    </lineage>
</organism>
<dbReference type="Proteomes" id="UP001589894">
    <property type="component" value="Unassembled WGS sequence"/>
</dbReference>
<reference evidence="7 8" key="1">
    <citation type="submission" date="2024-09" db="EMBL/GenBank/DDBJ databases">
        <authorList>
            <person name="Sun Q."/>
            <person name="Mori K."/>
        </authorList>
    </citation>
    <scope>NUCLEOTIDE SEQUENCE [LARGE SCALE GENOMIC DNA]</scope>
    <source>
        <strain evidence="7 8">TBRC 2205</strain>
    </source>
</reference>
<keyword evidence="2" id="KW-0677">Repeat</keyword>
<dbReference type="RefSeq" id="WP_377341491.1">
    <property type="nucleotide sequence ID" value="NZ_JBHLUE010000017.1"/>
</dbReference>
<proteinExistence type="predicted"/>
<dbReference type="CDD" id="cd09105">
    <property type="entry name" value="PLDc_vPLD1_2_like_2"/>
    <property type="match status" value="1"/>
</dbReference>
<keyword evidence="4" id="KW-0443">Lipid metabolism</keyword>
<comment type="catalytic activity">
    <reaction evidence="1">
        <text>a 1,2-diacyl-sn-glycero-3-phosphocholine + H2O = a 1,2-diacyl-sn-glycero-3-phosphate + choline + H(+)</text>
        <dbReference type="Rhea" id="RHEA:14445"/>
        <dbReference type="ChEBI" id="CHEBI:15354"/>
        <dbReference type="ChEBI" id="CHEBI:15377"/>
        <dbReference type="ChEBI" id="CHEBI:15378"/>
        <dbReference type="ChEBI" id="CHEBI:57643"/>
        <dbReference type="ChEBI" id="CHEBI:58608"/>
        <dbReference type="EC" id="3.1.4.4"/>
    </reaction>
</comment>
<evidence type="ECO:0000256" key="3">
    <source>
        <dbReference type="ARBA" id="ARBA00022801"/>
    </source>
</evidence>
<comment type="caution">
    <text evidence="7">The sequence shown here is derived from an EMBL/GenBank/DDBJ whole genome shotgun (WGS) entry which is preliminary data.</text>
</comment>
<gene>
    <name evidence="7" type="ORF">ACFFHU_21190</name>
</gene>
<protein>
    <submittedName>
        <fullName evidence="7">Phospholipase D family protein</fullName>
    </submittedName>
</protein>
<dbReference type="SUPFAM" id="SSF56024">
    <property type="entry name" value="Phospholipase D/nuclease"/>
    <property type="match status" value="2"/>
</dbReference>
<feature type="domain" description="PLD phosphodiesterase" evidence="6">
    <location>
        <begin position="390"/>
        <end position="417"/>
    </location>
</feature>
<feature type="compositionally biased region" description="Pro residues" evidence="5">
    <location>
        <begin position="260"/>
        <end position="271"/>
    </location>
</feature>
<dbReference type="SMART" id="SM00155">
    <property type="entry name" value="PLDc"/>
    <property type="match status" value="1"/>
</dbReference>
<dbReference type="PROSITE" id="PS50035">
    <property type="entry name" value="PLD"/>
    <property type="match status" value="1"/>
</dbReference>
<evidence type="ECO:0000256" key="5">
    <source>
        <dbReference type="SAM" id="MobiDB-lite"/>
    </source>
</evidence>
<dbReference type="InterPro" id="IPR015679">
    <property type="entry name" value="PLipase_D_fam"/>
</dbReference>
<accession>A0ABV6P2Z3</accession>
<dbReference type="PANTHER" id="PTHR18896:SF76">
    <property type="entry name" value="PHOSPHOLIPASE"/>
    <property type="match status" value="1"/>
</dbReference>
<evidence type="ECO:0000256" key="2">
    <source>
        <dbReference type="ARBA" id="ARBA00022737"/>
    </source>
</evidence>
<dbReference type="InterPro" id="IPR001736">
    <property type="entry name" value="PLipase_D/transphosphatidylase"/>
</dbReference>